<dbReference type="Proteomes" id="UP000237350">
    <property type="component" value="Unassembled WGS sequence"/>
</dbReference>
<dbReference type="AlphaFoldDB" id="A0A2S4JNA7"/>
<dbReference type="EMBL" id="LPWH01000070">
    <property type="protein sequence ID" value="POR01005.1"/>
    <property type="molecule type" value="Genomic_DNA"/>
</dbReference>
<evidence type="ECO:0000313" key="2">
    <source>
        <dbReference type="EMBL" id="POR01005.1"/>
    </source>
</evidence>
<protein>
    <submittedName>
        <fullName evidence="2">Uncharacterized protein</fullName>
    </submittedName>
</protein>
<evidence type="ECO:0000256" key="1">
    <source>
        <dbReference type="SAM" id="MobiDB-lite"/>
    </source>
</evidence>
<feature type="region of interest" description="Disordered" evidence="1">
    <location>
        <begin position="148"/>
        <end position="176"/>
    </location>
</feature>
<feature type="compositionally biased region" description="Acidic residues" evidence="1">
    <location>
        <begin position="167"/>
        <end position="176"/>
    </location>
</feature>
<keyword evidence="3" id="KW-1185">Reference proteome</keyword>
<sequence length="176" mass="18901">MKRLSGPVILFFLAGLATVLADAEGVITFRNIGSEGWQVTDIQGRGVSASGVGLVRIGLEVGRRYHFDLSSVNSDLFAMEIRDRSGRVLFSQKDDDPPQGWEEAAPVITDEGITFTLTEELAGRIGTYRAASYPAMVGFLRGIDSGAVERARQEARDEPGEDHSGEGPDESGETPG</sequence>
<dbReference type="OrthoDB" id="982730at2"/>
<accession>A0A2S4JNA7</accession>
<evidence type="ECO:0000313" key="3">
    <source>
        <dbReference type="Proteomes" id="UP000237350"/>
    </source>
</evidence>
<gene>
    <name evidence="2" type="ORF">AU468_09060</name>
</gene>
<comment type="caution">
    <text evidence="2">The sequence shown here is derived from an EMBL/GenBank/DDBJ whole genome shotgun (WGS) entry which is preliminary data.</text>
</comment>
<name>A0A2S4JNA7_9SPIO</name>
<dbReference type="RefSeq" id="WP_103680434.1">
    <property type="nucleotide sequence ID" value="NZ_LPWH01000070.1"/>
</dbReference>
<proteinExistence type="predicted"/>
<organism evidence="2 3">
    <name type="scientific">Alkalispirochaeta sphaeroplastigenens</name>
    <dbReference type="NCBI Taxonomy" id="1187066"/>
    <lineage>
        <taxon>Bacteria</taxon>
        <taxon>Pseudomonadati</taxon>
        <taxon>Spirochaetota</taxon>
        <taxon>Spirochaetia</taxon>
        <taxon>Spirochaetales</taxon>
        <taxon>Spirochaetaceae</taxon>
        <taxon>Alkalispirochaeta</taxon>
    </lineage>
</organism>
<feature type="compositionally biased region" description="Basic and acidic residues" evidence="1">
    <location>
        <begin position="148"/>
        <end position="166"/>
    </location>
</feature>
<reference evidence="3" key="1">
    <citation type="submission" date="2015-12" db="EMBL/GenBank/DDBJ databases">
        <authorList>
            <person name="Lodha T.D."/>
            <person name="Chintalapati S."/>
            <person name="Chintalapati V.R."/>
            <person name="Sravanthi T."/>
        </authorList>
    </citation>
    <scope>NUCLEOTIDE SEQUENCE [LARGE SCALE GENOMIC DNA]</scope>
    <source>
        <strain evidence="3">JC133</strain>
    </source>
</reference>